<organism evidence="3 4">
    <name type="scientific">Ohtaekwangia koreensis</name>
    <dbReference type="NCBI Taxonomy" id="688867"/>
    <lineage>
        <taxon>Bacteria</taxon>
        <taxon>Pseudomonadati</taxon>
        <taxon>Bacteroidota</taxon>
        <taxon>Cytophagia</taxon>
        <taxon>Cytophagales</taxon>
        <taxon>Fulvivirgaceae</taxon>
        <taxon>Ohtaekwangia</taxon>
    </lineage>
</organism>
<dbReference type="Proteomes" id="UP000190961">
    <property type="component" value="Unassembled WGS sequence"/>
</dbReference>
<dbReference type="InterPro" id="IPR011009">
    <property type="entry name" value="Kinase-like_dom_sf"/>
</dbReference>
<dbReference type="InterPro" id="IPR050249">
    <property type="entry name" value="Pseudomonas-type_ThrB"/>
</dbReference>
<protein>
    <submittedName>
        <fullName evidence="3">Ser/Thr protein kinase RdoA involved in Cpx stress response, MazF antagonist</fullName>
    </submittedName>
</protein>
<evidence type="ECO:0000256" key="1">
    <source>
        <dbReference type="ARBA" id="ARBA00038240"/>
    </source>
</evidence>
<dbReference type="EMBL" id="FUZU01000005">
    <property type="protein sequence ID" value="SKC89230.1"/>
    <property type="molecule type" value="Genomic_DNA"/>
</dbReference>
<feature type="domain" description="Aminoglycoside phosphotransferase" evidence="2">
    <location>
        <begin position="36"/>
        <end position="275"/>
    </location>
</feature>
<dbReference type="RefSeq" id="WP_079690296.1">
    <property type="nucleotide sequence ID" value="NZ_FUZU01000005.1"/>
</dbReference>
<dbReference type="AlphaFoldDB" id="A0A1T5MLX3"/>
<dbReference type="Gene3D" id="3.30.200.20">
    <property type="entry name" value="Phosphorylase Kinase, domain 1"/>
    <property type="match status" value="1"/>
</dbReference>
<dbReference type="Gene3D" id="3.90.1200.10">
    <property type="match status" value="1"/>
</dbReference>
<dbReference type="Pfam" id="PF01636">
    <property type="entry name" value="APH"/>
    <property type="match status" value="1"/>
</dbReference>
<name>A0A1T5MLX3_9BACT</name>
<evidence type="ECO:0000313" key="3">
    <source>
        <dbReference type="EMBL" id="SKC89230.1"/>
    </source>
</evidence>
<keyword evidence="4" id="KW-1185">Reference proteome</keyword>
<dbReference type="SUPFAM" id="SSF56112">
    <property type="entry name" value="Protein kinase-like (PK-like)"/>
    <property type="match status" value="1"/>
</dbReference>
<dbReference type="InterPro" id="IPR002575">
    <property type="entry name" value="Aminoglycoside_PTrfase"/>
</dbReference>
<dbReference type="OrthoDB" id="241498at2"/>
<reference evidence="3 4" key="1">
    <citation type="submission" date="2017-02" db="EMBL/GenBank/DDBJ databases">
        <authorList>
            <person name="Peterson S.W."/>
        </authorList>
    </citation>
    <scope>NUCLEOTIDE SEQUENCE [LARGE SCALE GENOMIC DNA]</scope>
    <source>
        <strain evidence="3 4">DSM 25262</strain>
    </source>
</reference>
<accession>A0A1T5MLX3</accession>
<dbReference type="STRING" id="688867.SAMN05660236_5797"/>
<proteinExistence type="inferred from homology"/>
<comment type="similarity">
    <text evidence="1">Belongs to the pseudomonas-type ThrB family.</text>
</comment>
<dbReference type="PANTHER" id="PTHR21064:SF6">
    <property type="entry name" value="AMINOGLYCOSIDE PHOSPHOTRANSFERASE DOMAIN-CONTAINING PROTEIN"/>
    <property type="match status" value="1"/>
</dbReference>
<evidence type="ECO:0000259" key="2">
    <source>
        <dbReference type="Pfam" id="PF01636"/>
    </source>
</evidence>
<gene>
    <name evidence="3" type="ORF">SAMN05660236_5797</name>
</gene>
<evidence type="ECO:0000313" key="4">
    <source>
        <dbReference type="Proteomes" id="UP000190961"/>
    </source>
</evidence>
<dbReference type="GO" id="GO:0019202">
    <property type="term" value="F:amino acid kinase activity"/>
    <property type="evidence" value="ECO:0007669"/>
    <property type="project" value="TreeGrafter"/>
</dbReference>
<sequence length="333" mass="38420">MNIFPAQYSTLSTGALKDHIEKSYGLKNLAGKFHLRGVSDTYILENDDAKYIFKVYRSSHRSLTEIKGEVQLLTLLKERGAKVSYPIADLTGNEVQEFNAVEGIRHGVLFSFAPGKNIPDLTDKHLNILGYEMAFNHNITSQIELSYERKIYSIDTTLTQPIELLAPAFKDYPEGYTYLKEAASQAIVTLNSLDTKTFSYGYCHYDYLPKNFHFDDQDTLTLFDFDFAGKGFLVNDLASFTVHLYFHITFQNMPVAEAKRAFEIVVNAYRKLRPLSNEEIQAIPSLGVMFWIFYLGFQYANFDDWSNFFFGPRYLKDRVKTIQRYIEIIPHIL</sequence>
<keyword evidence="3" id="KW-0808">Transferase</keyword>
<dbReference type="PANTHER" id="PTHR21064">
    <property type="entry name" value="AMINOGLYCOSIDE PHOSPHOTRANSFERASE DOMAIN-CONTAINING PROTEIN-RELATED"/>
    <property type="match status" value="1"/>
</dbReference>
<keyword evidence="3" id="KW-0418">Kinase</keyword>